<dbReference type="PANTHER" id="PTHR30373:SF2">
    <property type="entry name" value="UPF0603 PROTEIN YGCG"/>
    <property type="match status" value="1"/>
</dbReference>
<evidence type="ECO:0000256" key="3">
    <source>
        <dbReference type="SAM" id="SignalP"/>
    </source>
</evidence>
<gene>
    <name evidence="5" type="ORF">IAB28_08800</name>
</gene>
<sequence length="297" mass="32742">MRIRNVLTAVFLMMLMLQAPCVSLAAEEGASGQQETLVFDMAGLFTDVEREELEDAASALSERMGMEAAVATVNDNPDTAQVYADRFYQDQNLGTGTDHSGVMLLLDMDNREIYITTEGRMLRYLTDSRIKAVLDDVYVRMTEGEYGQAAMAFLEDVGICYDNGIAGDQYLYDTETGRVRPYRHISWYEALIAFVIAAVCAGGAVFAVIREYRMDNDNERMAANFKLSYRKDSAFRPGISIPEVLLGTYVTQQVIASTRNRNTGSGGRRSGGSLSGGGRTSTHTYRGRTHGGGGRKF</sequence>
<dbReference type="AlphaFoldDB" id="A0A9D1D5C5"/>
<feature type="transmembrane region" description="Helical" evidence="2">
    <location>
        <begin position="187"/>
        <end position="209"/>
    </location>
</feature>
<name>A0A9D1D5C5_9FIRM</name>
<organism evidence="5 6">
    <name type="scientific">Candidatus Copromonas faecavium</name>
    <name type="common">nom. illeg.</name>
    <dbReference type="NCBI Taxonomy" id="2840740"/>
    <lineage>
        <taxon>Bacteria</taxon>
        <taxon>Bacillati</taxon>
        <taxon>Bacillota</taxon>
        <taxon>Clostridia</taxon>
        <taxon>Lachnospirales</taxon>
        <taxon>Lachnospiraceae</taxon>
        <taxon>Candidatus Copromonas (nom. illeg.)</taxon>
    </lineage>
</organism>
<keyword evidence="2" id="KW-0812">Transmembrane</keyword>
<protein>
    <submittedName>
        <fullName evidence="5">TPM domain-containing protein</fullName>
    </submittedName>
</protein>
<reference evidence="5" key="1">
    <citation type="submission" date="2020-10" db="EMBL/GenBank/DDBJ databases">
        <authorList>
            <person name="Gilroy R."/>
        </authorList>
    </citation>
    <scope>NUCLEOTIDE SEQUENCE</scope>
    <source>
        <strain evidence="5">CHK180-2868</strain>
    </source>
</reference>
<proteinExistence type="predicted"/>
<feature type="compositionally biased region" description="Basic residues" evidence="1">
    <location>
        <begin position="285"/>
        <end position="297"/>
    </location>
</feature>
<dbReference type="PANTHER" id="PTHR30373">
    <property type="entry name" value="UPF0603 PROTEIN YGCG"/>
    <property type="match status" value="1"/>
</dbReference>
<feature type="signal peptide" evidence="3">
    <location>
        <begin position="1"/>
        <end position="25"/>
    </location>
</feature>
<reference evidence="5" key="2">
    <citation type="journal article" date="2021" name="PeerJ">
        <title>Extensive microbial diversity within the chicken gut microbiome revealed by metagenomics and culture.</title>
        <authorList>
            <person name="Gilroy R."/>
            <person name="Ravi A."/>
            <person name="Getino M."/>
            <person name="Pursley I."/>
            <person name="Horton D.L."/>
            <person name="Alikhan N.F."/>
            <person name="Baker D."/>
            <person name="Gharbi K."/>
            <person name="Hall N."/>
            <person name="Watson M."/>
            <person name="Adriaenssens E.M."/>
            <person name="Foster-Nyarko E."/>
            <person name="Jarju S."/>
            <person name="Secka A."/>
            <person name="Antonio M."/>
            <person name="Oren A."/>
            <person name="Chaudhuri R.R."/>
            <person name="La Ragione R."/>
            <person name="Hildebrand F."/>
            <person name="Pallen M.J."/>
        </authorList>
    </citation>
    <scope>NUCLEOTIDE SEQUENCE</scope>
    <source>
        <strain evidence="5">CHK180-2868</strain>
    </source>
</reference>
<dbReference type="InterPro" id="IPR007621">
    <property type="entry name" value="TPM_dom"/>
</dbReference>
<dbReference type="Gene3D" id="3.10.310.50">
    <property type="match status" value="1"/>
</dbReference>
<evidence type="ECO:0000259" key="4">
    <source>
        <dbReference type="Pfam" id="PF04536"/>
    </source>
</evidence>
<accession>A0A9D1D5C5</accession>
<evidence type="ECO:0000313" key="5">
    <source>
        <dbReference type="EMBL" id="HIR06046.1"/>
    </source>
</evidence>
<feature type="domain" description="TPM" evidence="4">
    <location>
        <begin position="38"/>
        <end position="157"/>
    </location>
</feature>
<feature type="region of interest" description="Disordered" evidence="1">
    <location>
        <begin position="257"/>
        <end position="297"/>
    </location>
</feature>
<dbReference type="Proteomes" id="UP000824250">
    <property type="component" value="Unassembled WGS sequence"/>
</dbReference>
<dbReference type="EMBL" id="DVGC01000050">
    <property type="protein sequence ID" value="HIR06046.1"/>
    <property type="molecule type" value="Genomic_DNA"/>
</dbReference>
<keyword evidence="3" id="KW-0732">Signal</keyword>
<keyword evidence="2" id="KW-1133">Transmembrane helix</keyword>
<evidence type="ECO:0000256" key="1">
    <source>
        <dbReference type="SAM" id="MobiDB-lite"/>
    </source>
</evidence>
<feature type="chain" id="PRO_5039489838" evidence="3">
    <location>
        <begin position="26"/>
        <end position="297"/>
    </location>
</feature>
<dbReference type="Pfam" id="PF04536">
    <property type="entry name" value="TPM_phosphatase"/>
    <property type="match status" value="1"/>
</dbReference>
<evidence type="ECO:0000256" key="2">
    <source>
        <dbReference type="SAM" id="Phobius"/>
    </source>
</evidence>
<comment type="caution">
    <text evidence="5">The sequence shown here is derived from an EMBL/GenBank/DDBJ whole genome shotgun (WGS) entry which is preliminary data.</text>
</comment>
<feature type="compositionally biased region" description="Gly residues" evidence="1">
    <location>
        <begin position="264"/>
        <end position="279"/>
    </location>
</feature>
<keyword evidence="2" id="KW-0472">Membrane</keyword>
<evidence type="ECO:0000313" key="6">
    <source>
        <dbReference type="Proteomes" id="UP000824250"/>
    </source>
</evidence>